<accession>A0A2C5XDT1</accession>
<evidence type="ECO:0000256" key="5">
    <source>
        <dbReference type="SAM" id="MobiDB-lite"/>
    </source>
</evidence>
<evidence type="ECO:0000256" key="1">
    <source>
        <dbReference type="ARBA" id="ARBA00004604"/>
    </source>
</evidence>
<feature type="compositionally biased region" description="Low complexity" evidence="5">
    <location>
        <begin position="167"/>
        <end position="177"/>
    </location>
</feature>
<dbReference type="GO" id="GO:0030686">
    <property type="term" value="C:90S preribosome"/>
    <property type="evidence" value="ECO:0007669"/>
    <property type="project" value="InterPro"/>
</dbReference>
<name>A0A2C5XDT1_9PEZI</name>
<reference evidence="6 7" key="2">
    <citation type="journal article" date="2013" name="IMA Fungus">
        <title>IMA Genome-F 1: Ceratocystis fimbriata: Draft nuclear genome sequence for the plant pathogen, Ceratocystis fimbriata.</title>
        <authorList>
            <person name="Wilken P.M."/>
            <person name="Steenkamp E.T."/>
            <person name="Wingfield M.J."/>
            <person name="de Beer Z.W."/>
            <person name="Wingfield B.D."/>
        </authorList>
    </citation>
    <scope>NUCLEOTIDE SEQUENCE [LARGE SCALE GENOMIC DNA]</scope>
    <source>
        <strain evidence="6 7">CBS 114723</strain>
    </source>
</reference>
<dbReference type="GO" id="GO:0000462">
    <property type="term" value="P:maturation of SSU-rRNA from tricistronic rRNA transcript (SSU-rRNA, 5.8S rRNA, LSU-rRNA)"/>
    <property type="evidence" value="ECO:0007669"/>
    <property type="project" value="InterPro"/>
</dbReference>
<proteinExistence type="inferred from homology"/>
<evidence type="ECO:0000256" key="3">
    <source>
        <dbReference type="ARBA" id="ARBA00021321"/>
    </source>
</evidence>
<feature type="compositionally biased region" description="Basic and acidic residues" evidence="5">
    <location>
        <begin position="10"/>
        <end position="30"/>
    </location>
</feature>
<dbReference type="Proteomes" id="UP000222788">
    <property type="component" value="Unassembled WGS sequence"/>
</dbReference>
<evidence type="ECO:0000313" key="6">
    <source>
        <dbReference type="EMBL" id="PHH54812.1"/>
    </source>
</evidence>
<feature type="region of interest" description="Disordered" evidence="5">
    <location>
        <begin position="1"/>
        <end position="30"/>
    </location>
</feature>
<sequence length="214" mass="23281">MAPTVPKLSIGEHRMARLRGDIHPHAPYKVHREETTISDSFASSKKDKRVIKKSAFVSRIAKANAKPSRNTTRRANKKLKTTLTSLADALPNLTGDAEMDDAAAAAAGKIRHKSLKSRPGALKRKEVVVKSEMSRFGANMAQLATVSEAAPKVNTPAPAKLSRKQQKLQSHQQSQAPAPVPVPQMETSTTNRWAALRGFISATMEQNPAFVNKS</sequence>
<evidence type="ECO:0000256" key="4">
    <source>
        <dbReference type="ARBA" id="ARBA00023242"/>
    </source>
</evidence>
<dbReference type="Pfam" id="PF15341">
    <property type="entry name" value="SLX9"/>
    <property type="match status" value="1"/>
</dbReference>
<reference evidence="6 7" key="1">
    <citation type="journal article" date="2013" name="Fungal Biol.">
        <title>Analysis of microsatellite markers in the genome of the plant pathogen Ceratocystis fimbriata.</title>
        <authorList>
            <person name="Simpson M.C."/>
            <person name="Wilken P.M."/>
            <person name="Coetzee M.P."/>
            <person name="Wingfield M.J."/>
            <person name="Wingfield B.D."/>
        </authorList>
    </citation>
    <scope>NUCLEOTIDE SEQUENCE [LARGE SCALE GENOMIC DNA]</scope>
    <source>
        <strain evidence="6 7">CBS 114723</strain>
    </source>
</reference>
<dbReference type="GO" id="GO:0030688">
    <property type="term" value="C:preribosome, small subunit precursor"/>
    <property type="evidence" value="ECO:0007669"/>
    <property type="project" value="InterPro"/>
</dbReference>
<dbReference type="EMBL" id="APWK03000019">
    <property type="protein sequence ID" value="PHH54812.1"/>
    <property type="molecule type" value="Genomic_DNA"/>
</dbReference>
<dbReference type="InterPro" id="IPR028160">
    <property type="entry name" value="Slx9-like"/>
</dbReference>
<comment type="similarity">
    <text evidence="2">Belongs to the SLX9 family.</text>
</comment>
<dbReference type="AlphaFoldDB" id="A0A2C5XDT1"/>
<protein>
    <recommendedName>
        <fullName evidence="3">Ribosome biogenesis protein SLX9</fullName>
    </recommendedName>
</protein>
<evidence type="ECO:0000256" key="2">
    <source>
        <dbReference type="ARBA" id="ARBA00011022"/>
    </source>
</evidence>
<dbReference type="GO" id="GO:0005730">
    <property type="term" value="C:nucleolus"/>
    <property type="evidence" value="ECO:0007669"/>
    <property type="project" value="UniProtKB-SubCell"/>
</dbReference>
<keyword evidence="7" id="KW-1185">Reference proteome</keyword>
<evidence type="ECO:0000313" key="7">
    <source>
        <dbReference type="Proteomes" id="UP000222788"/>
    </source>
</evidence>
<keyword evidence="4" id="KW-0539">Nucleus</keyword>
<comment type="caution">
    <text evidence="6">The sequence shown here is derived from an EMBL/GenBank/DDBJ whole genome shotgun (WGS) entry which is preliminary data.</text>
</comment>
<dbReference type="OrthoDB" id="5429132at2759"/>
<feature type="region of interest" description="Disordered" evidence="5">
    <location>
        <begin position="149"/>
        <end position="189"/>
    </location>
</feature>
<comment type="subcellular location">
    <subcellularLocation>
        <location evidence="1">Nucleus</location>
        <location evidence="1">Nucleolus</location>
    </subcellularLocation>
</comment>
<organism evidence="6 7">
    <name type="scientific">Ceratocystis fimbriata CBS 114723</name>
    <dbReference type="NCBI Taxonomy" id="1035309"/>
    <lineage>
        <taxon>Eukaryota</taxon>
        <taxon>Fungi</taxon>
        <taxon>Dikarya</taxon>
        <taxon>Ascomycota</taxon>
        <taxon>Pezizomycotina</taxon>
        <taxon>Sordariomycetes</taxon>
        <taxon>Hypocreomycetidae</taxon>
        <taxon>Microascales</taxon>
        <taxon>Ceratocystidaceae</taxon>
        <taxon>Ceratocystis</taxon>
    </lineage>
</organism>
<gene>
    <name evidence="6" type="ORF">CFIMG_007735RA00001</name>
</gene>